<feature type="compositionally biased region" description="Acidic residues" evidence="2">
    <location>
        <begin position="802"/>
        <end position="812"/>
    </location>
</feature>
<dbReference type="AlphaFoldDB" id="J7SCN5"/>
<dbReference type="GeneID" id="24093179"/>
<feature type="region of interest" description="Disordered" evidence="2">
    <location>
        <begin position="948"/>
        <end position="994"/>
    </location>
</feature>
<dbReference type="InParanoid" id="J7SCN5"/>
<dbReference type="Proteomes" id="UP000006352">
    <property type="component" value="Unassembled WGS sequence"/>
</dbReference>
<evidence type="ECO:0000256" key="1">
    <source>
        <dbReference type="SAM" id="Coils"/>
    </source>
</evidence>
<dbReference type="Pfam" id="PF00621">
    <property type="entry name" value="RhoGEF"/>
    <property type="match status" value="1"/>
</dbReference>
<feature type="coiled-coil region" evidence="1">
    <location>
        <begin position="1228"/>
        <end position="1262"/>
    </location>
</feature>
<evidence type="ECO:0000256" key="2">
    <source>
        <dbReference type="SAM" id="MobiDB-lite"/>
    </source>
</evidence>
<feature type="region of interest" description="Disordered" evidence="2">
    <location>
        <begin position="1043"/>
        <end position="1071"/>
    </location>
</feature>
<feature type="compositionally biased region" description="Low complexity" evidence="2">
    <location>
        <begin position="1100"/>
        <end position="1115"/>
    </location>
</feature>
<dbReference type="PANTHER" id="PTHR12673">
    <property type="entry name" value="FACIOGENITAL DYSPLASIA PROTEIN"/>
    <property type="match status" value="1"/>
</dbReference>
<reference evidence="4 5" key="1">
    <citation type="journal article" date="2012" name="Appl. Environ. Microbiol.">
        <title>Short-read sequencing for genomic analysis of the brown rot fungus Fibroporia radiculosa.</title>
        <authorList>
            <person name="Tang J.D."/>
            <person name="Perkins A.D."/>
            <person name="Sonstegard T.S."/>
            <person name="Schroeder S.G."/>
            <person name="Burgess S.C."/>
            <person name="Diehl S.V."/>
        </authorList>
    </citation>
    <scope>NUCLEOTIDE SEQUENCE [LARGE SCALE GENOMIC DNA]</scope>
    <source>
        <strain evidence="4 5">TFFH 294</strain>
    </source>
</reference>
<dbReference type="InterPro" id="IPR000219">
    <property type="entry name" value="DH_dom"/>
</dbReference>
<feature type="region of interest" description="Disordered" evidence="2">
    <location>
        <begin position="72"/>
        <end position="99"/>
    </location>
</feature>
<dbReference type="PROSITE" id="PS50010">
    <property type="entry name" value="DH_2"/>
    <property type="match status" value="1"/>
</dbReference>
<feature type="compositionally biased region" description="Basic residues" evidence="2">
    <location>
        <begin position="707"/>
        <end position="724"/>
    </location>
</feature>
<dbReference type="SMART" id="SM00325">
    <property type="entry name" value="RhoGEF"/>
    <property type="match status" value="1"/>
</dbReference>
<proteinExistence type="predicted"/>
<feature type="compositionally biased region" description="Polar residues" evidence="2">
    <location>
        <begin position="948"/>
        <end position="963"/>
    </location>
</feature>
<dbReference type="GO" id="GO:0005737">
    <property type="term" value="C:cytoplasm"/>
    <property type="evidence" value="ECO:0007669"/>
    <property type="project" value="TreeGrafter"/>
</dbReference>
<dbReference type="EMBL" id="HE796873">
    <property type="protein sequence ID" value="CCL98268.1"/>
    <property type="molecule type" value="Genomic_DNA"/>
</dbReference>
<sequence>MALSHSPRKVVPLATGDDMIPRIRAKSTVQSNTKRVFFCGVVVEGSDGGREIAEDVQDLIASLGEPFDLELESESVTSSSTPGASLHLPTGARRRTTTNSSAFGDILNELVATERSYVNRLKTLKNDYADPLRMFARSKDTAILPPYEAKTLFGNIDNLLPVNEAFLGDLEKMSLPGGPGVGDVALKHFKQLRGFEHYKQYYSKREEAQAIFEREMKKSSGFAAFVERIKYSSTDTKNRVGLRELLMEPVQRIPRYTLMFRTMIKHMAPGDPQHAALVEADEIASRIALAETDEQTKRAAIMYCLSSSIDDFPPALVSHGRRFVDCIDVEDVLLDGPASYASANTSSQMGGNLSCTLFLFDDKLMIVKRPGNGEKSGRALAGLDDPDKMAKASGRSFGKKKSGLSCKGVVDVTDVVATDIGGSDFHVYFETAPSDQGDRWSDRPFRAFSTVRSGSAVTAAQKTEVDKTQFLENLWDVQARFKTKKGQSVVLRAPEREVENKGGKTTVARTYFNVYTRMAFLQETKKSKIVLHIDPLGSADPIPFGIRGPPLVIVRVQPLAGELCRYKVTSAIPSDDDDEDIVQTARVPERIVHTTHQYGLFKFHTGINSVPSTPTASSRSRVNIFGLDAISRNLFNARPGSAMGDLFGGSTNSHRRSRTYASRTSTMTGTTSSGDGSFSRFSRTNSTLTAATSIMDDESMKMSTSSRRSRSLSRAKKLMKRGKSPRGEGSVSEPDTSPQRLESSFSRSPSREPEDEDGDLQQHHMVGMDPSERDLALRLELARRNSQNQNEQKFPPLSLDPPLEDTIYEEDPNPSRPFSRSSRRELPNIPADSQSQRSTTPRLEPNTPTRAFTPDMGPRTPSPLPPTNSYLNPVLDGSSVDVDLTLETTLVDMAQPPVTPIRSPIPRSKRQPFEPAENLDSTPKANEASRPPSIVEPLSIKKKISVRSNTSTITTSPTFSKKASYSPRISPKGKVISRNGSPRRAAAQTRSSRIPVPQTNVITDTSKDIHLVRLVETTKQDLESCRRTIKRIRLEADRISSAVPASTDMTERPASPFKGMRMPQTAAQPLTREAQARMEELRQLIGRRNGESTRITRPQSLYSPSGSSSSLSWHSNTPPKMNEISRSIEDLVDQADSDLEKAIASHETLQAGMQTIDTQLKDTSTELERTNNELQSAKRQCTLVKDLLADCTSEQEILYKAFNEELDGMFNDATLPEDEAWAAMTKDLRKSKEARNALSLENSRLKRRLVELEMQNKEWGALLRAHGLIP</sequence>
<feature type="domain" description="DH" evidence="3">
    <location>
        <begin position="102"/>
        <end position="294"/>
    </location>
</feature>
<evidence type="ECO:0000259" key="3">
    <source>
        <dbReference type="PROSITE" id="PS50010"/>
    </source>
</evidence>
<feature type="region of interest" description="Disordered" evidence="2">
    <location>
        <begin position="1084"/>
        <end position="1121"/>
    </location>
</feature>
<dbReference type="STRING" id="599839.J7SCN5"/>
<feature type="region of interest" description="Disordered" evidence="2">
    <location>
        <begin position="897"/>
        <end position="936"/>
    </location>
</feature>
<dbReference type="SUPFAM" id="SSF48065">
    <property type="entry name" value="DBL homology domain (DH-domain)"/>
    <property type="match status" value="1"/>
</dbReference>
<dbReference type="CDD" id="cd00160">
    <property type="entry name" value="RhoGEF"/>
    <property type="match status" value="1"/>
</dbReference>
<dbReference type="HOGENOM" id="CLU_003463_0_0_1"/>
<organism evidence="4 5">
    <name type="scientific">Fibroporia radiculosa</name>
    <dbReference type="NCBI Taxonomy" id="599839"/>
    <lineage>
        <taxon>Eukaryota</taxon>
        <taxon>Fungi</taxon>
        <taxon>Dikarya</taxon>
        <taxon>Basidiomycota</taxon>
        <taxon>Agaricomycotina</taxon>
        <taxon>Agaricomycetes</taxon>
        <taxon>Polyporales</taxon>
        <taxon>Fibroporiaceae</taxon>
        <taxon>Fibroporia</taxon>
    </lineage>
</organism>
<feature type="region of interest" description="Disordered" evidence="2">
    <location>
        <begin position="641"/>
        <end position="764"/>
    </location>
</feature>
<dbReference type="OrthoDB" id="660555at2759"/>
<name>J7SCN5_9APHY</name>
<protein>
    <recommendedName>
        <fullName evidence="3">DH domain-containing protein</fullName>
    </recommendedName>
</protein>
<feature type="compositionally biased region" description="Polar residues" evidence="2">
    <location>
        <begin position="831"/>
        <end position="850"/>
    </location>
</feature>
<feature type="compositionally biased region" description="Low complexity" evidence="2">
    <location>
        <begin position="659"/>
        <end position="684"/>
    </location>
</feature>
<feature type="coiled-coil region" evidence="1">
    <location>
        <begin position="1153"/>
        <end position="1187"/>
    </location>
</feature>
<keyword evidence="1" id="KW-0175">Coiled coil</keyword>
<dbReference type="Gene3D" id="1.20.900.10">
    <property type="entry name" value="Dbl homology (DH) domain"/>
    <property type="match status" value="1"/>
</dbReference>
<feature type="region of interest" description="Disordered" evidence="2">
    <location>
        <begin position="785"/>
        <end position="871"/>
    </location>
</feature>
<keyword evidence="5" id="KW-1185">Reference proteome</keyword>
<dbReference type="GO" id="GO:0005085">
    <property type="term" value="F:guanyl-nucleotide exchange factor activity"/>
    <property type="evidence" value="ECO:0007669"/>
    <property type="project" value="InterPro"/>
</dbReference>
<evidence type="ECO:0000313" key="5">
    <source>
        <dbReference type="Proteomes" id="UP000006352"/>
    </source>
</evidence>
<dbReference type="InterPro" id="IPR051092">
    <property type="entry name" value="FYVE_RhoGEF_PH"/>
</dbReference>
<dbReference type="InterPro" id="IPR035899">
    <property type="entry name" value="DBL_dom_sf"/>
</dbReference>
<accession>J7SCN5</accession>
<evidence type="ECO:0000313" key="4">
    <source>
        <dbReference type="EMBL" id="CCL98268.1"/>
    </source>
</evidence>
<gene>
    <name evidence="4" type="ORF">FIBRA_00262</name>
</gene>
<dbReference type="RefSeq" id="XP_012177551.1">
    <property type="nucleotide sequence ID" value="XM_012322161.1"/>
</dbReference>
<dbReference type="PANTHER" id="PTHR12673:SF270">
    <property type="entry name" value="FYVE-TYPE DOMAIN-CONTAINING PROTEIN"/>
    <property type="match status" value="1"/>
</dbReference>